<organism evidence="1 2">
    <name type="scientific">Singulisphaera acidiphila (strain ATCC BAA-1392 / DSM 18658 / VKM B-2454 / MOB10)</name>
    <dbReference type="NCBI Taxonomy" id="886293"/>
    <lineage>
        <taxon>Bacteria</taxon>
        <taxon>Pseudomonadati</taxon>
        <taxon>Planctomycetota</taxon>
        <taxon>Planctomycetia</taxon>
        <taxon>Isosphaerales</taxon>
        <taxon>Isosphaeraceae</taxon>
        <taxon>Singulisphaera</taxon>
    </lineage>
</organism>
<evidence type="ECO:0000313" key="1">
    <source>
        <dbReference type="EMBL" id="AGA27730.1"/>
    </source>
</evidence>
<accession>L0DFU8</accession>
<dbReference type="KEGG" id="saci:Sinac_3473"/>
<sequence>MARLEKKTERLEALHKLMDRLCAPDLMLPEAALLRNRLTILLAQEDEVVEADHDVRPWTFVPAQPRSEKGRAGIGIRSPLCIPCLTGC</sequence>
<protein>
    <submittedName>
        <fullName evidence="1">Uncharacterized protein</fullName>
    </submittedName>
</protein>
<reference evidence="1 2" key="1">
    <citation type="submission" date="2012-02" db="EMBL/GenBank/DDBJ databases">
        <title>Complete sequence of chromosome of Singulisphaera acidiphila DSM 18658.</title>
        <authorList>
            <consortium name="US DOE Joint Genome Institute (JGI-PGF)"/>
            <person name="Lucas S."/>
            <person name="Copeland A."/>
            <person name="Lapidus A."/>
            <person name="Glavina del Rio T."/>
            <person name="Dalin E."/>
            <person name="Tice H."/>
            <person name="Bruce D."/>
            <person name="Goodwin L."/>
            <person name="Pitluck S."/>
            <person name="Peters L."/>
            <person name="Ovchinnikova G."/>
            <person name="Chertkov O."/>
            <person name="Kyrpides N."/>
            <person name="Mavromatis K."/>
            <person name="Ivanova N."/>
            <person name="Brettin T."/>
            <person name="Detter J.C."/>
            <person name="Han C."/>
            <person name="Larimer F."/>
            <person name="Land M."/>
            <person name="Hauser L."/>
            <person name="Markowitz V."/>
            <person name="Cheng J.-F."/>
            <person name="Hugenholtz P."/>
            <person name="Woyke T."/>
            <person name="Wu D."/>
            <person name="Tindall B."/>
            <person name="Pomrenke H."/>
            <person name="Brambilla E."/>
            <person name="Klenk H.-P."/>
            <person name="Eisen J.A."/>
        </authorList>
    </citation>
    <scope>NUCLEOTIDE SEQUENCE [LARGE SCALE GENOMIC DNA]</scope>
    <source>
        <strain evidence="2">ATCC BAA-1392 / DSM 18658 / VKM B-2454 / MOB10</strain>
    </source>
</reference>
<dbReference type="EMBL" id="CP003364">
    <property type="protein sequence ID" value="AGA27730.1"/>
    <property type="molecule type" value="Genomic_DNA"/>
</dbReference>
<name>L0DFU8_SINAD</name>
<gene>
    <name evidence="1" type="ordered locus">Sinac_3473</name>
</gene>
<dbReference type="AlphaFoldDB" id="L0DFU8"/>
<dbReference type="HOGENOM" id="CLU_2467332_0_0_0"/>
<evidence type="ECO:0000313" key="2">
    <source>
        <dbReference type="Proteomes" id="UP000010798"/>
    </source>
</evidence>
<keyword evidence="2" id="KW-1185">Reference proteome</keyword>
<proteinExistence type="predicted"/>
<dbReference type="Proteomes" id="UP000010798">
    <property type="component" value="Chromosome"/>
</dbReference>